<keyword evidence="3" id="KW-0482">Metalloprotease</keyword>
<dbReference type="Proteomes" id="UP000186698">
    <property type="component" value="Chromosome 4L"/>
</dbReference>
<dbReference type="SUPFAM" id="SSF51556">
    <property type="entry name" value="Metallo-dependent hydrolases"/>
    <property type="match status" value="1"/>
</dbReference>
<dbReference type="Gene3D" id="3.20.20.140">
    <property type="entry name" value="Metal-dependent hydrolases"/>
    <property type="match status" value="1"/>
</dbReference>
<evidence type="ECO:0000256" key="1">
    <source>
        <dbReference type="ARBA" id="ARBA00004589"/>
    </source>
</evidence>
<keyword evidence="3" id="KW-1015">Disulfide bond</keyword>
<keyword evidence="3" id="KW-0224">Dipeptidase</keyword>
<dbReference type="GO" id="GO:0006508">
    <property type="term" value="P:proteolysis"/>
    <property type="evidence" value="ECO:0007669"/>
    <property type="project" value="UniProtKB-KW"/>
</dbReference>
<dbReference type="InterPro" id="IPR008257">
    <property type="entry name" value="Pept_M19"/>
</dbReference>
<organism evidence="4 5">
    <name type="scientific">Xenopus laevis</name>
    <name type="common">African clawed frog</name>
    <dbReference type="NCBI Taxonomy" id="8355"/>
    <lineage>
        <taxon>Eukaryota</taxon>
        <taxon>Metazoa</taxon>
        <taxon>Chordata</taxon>
        <taxon>Craniata</taxon>
        <taxon>Vertebrata</taxon>
        <taxon>Euteleostomi</taxon>
        <taxon>Amphibia</taxon>
        <taxon>Batrachia</taxon>
        <taxon>Anura</taxon>
        <taxon>Pipoidea</taxon>
        <taxon>Pipidae</taxon>
        <taxon>Xenopodinae</taxon>
        <taxon>Xenopus</taxon>
        <taxon>Xenopus</taxon>
    </lineage>
</organism>
<accession>A0A8J0V179</accession>
<dbReference type="FunFam" id="3.20.20.140:FF:000030">
    <property type="entry name" value="Dipeptidase"/>
    <property type="match status" value="1"/>
</dbReference>
<dbReference type="EC" id="3.4.13.19" evidence="3"/>
<dbReference type="RefSeq" id="XP_018113260.2">
    <property type="nucleotide sequence ID" value="XM_018257771.2"/>
</dbReference>
<feature type="chain" id="PRO_5035339384" description="Dipeptidase" evidence="3">
    <location>
        <begin position="27"/>
        <end position="432"/>
    </location>
</feature>
<comment type="subcellular location">
    <subcellularLocation>
        <location evidence="1 3">Membrane</location>
        <topology evidence="1 3">Lipid-anchor</topology>
        <topology evidence="1 3">GPI-anchor</topology>
    </subcellularLocation>
</comment>
<comment type="catalytic activity">
    <reaction evidence="3">
        <text>an L-aminoacyl-L-amino acid + H2O = 2 an L-alpha-amino acid</text>
        <dbReference type="Rhea" id="RHEA:48940"/>
        <dbReference type="ChEBI" id="CHEBI:15377"/>
        <dbReference type="ChEBI" id="CHEBI:59869"/>
        <dbReference type="ChEBI" id="CHEBI:77460"/>
        <dbReference type="EC" id="3.4.13.19"/>
    </reaction>
</comment>
<dbReference type="GeneID" id="108713984"/>
<dbReference type="KEGG" id="xla:108713984"/>
<keyword evidence="4" id="KW-1185">Reference proteome</keyword>
<proteinExistence type="inferred from homology"/>
<name>A0A8J0V179_XENLA</name>
<dbReference type="GO" id="GO:0098552">
    <property type="term" value="C:side of membrane"/>
    <property type="evidence" value="ECO:0007669"/>
    <property type="project" value="UniProtKB-KW"/>
</dbReference>
<gene>
    <name evidence="5" type="primary">LOC108713984</name>
</gene>
<dbReference type="InterPro" id="IPR032466">
    <property type="entry name" value="Metal_Hydrolase"/>
</dbReference>
<keyword evidence="3" id="KW-0645">Protease</keyword>
<dbReference type="Pfam" id="PF01244">
    <property type="entry name" value="Peptidase_M19"/>
    <property type="match status" value="1"/>
</dbReference>
<keyword evidence="3" id="KW-0732">Signal</keyword>
<reference evidence="5" key="1">
    <citation type="submission" date="2025-08" db="UniProtKB">
        <authorList>
            <consortium name="RefSeq"/>
        </authorList>
    </citation>
    <scope>IDENTIFICATION</scope>
    <source>
        <strain evidence="5">J_2021</strain>
        <tissue evidence="5">Erythrocytes</tissue>
    </source>
</reference>
<dbReference type="GO" id="GO:0005886">
    <property type="term" value="C:plasma membrane"/>
    <property type="evidence" value="ECO:0000318"/>
    <property type="project" value="GO_Central"/>
</dbReference>
<dbReference type="PANTHER" id="PTHR10443:SF9">
    <property type="entry name" value="DIPEPTIDASE 2"/>
    <property type="match status" value="1"/>
</dbReference>
<dbReference type="AlphaFoldDB" id="A0A8J0V179"/>
<evidence type="ECO:0000313" key="5">
    <source>
        <dbReference type="RefSeq" id="XP_018113260.2"/>
    </source>
</evidence>
<evidence type="ECO:0000256" key="2">
    <source>
        <dbReference type="ARBA" id="ARBA00022622"/>
    </source>
</evidence>
<keyword evidence="2 3" id="KW-0472">Membrane</keyword>
<dbReference type="GO" id="GO:0070573">
    <property type="term" value="F:metallodipeptidase activity"/>
    <property type="evidence" value="ECO:0007669"/>
    <property type="project" value="InterPro"/>
</dbReference>
<keyword evidence="3" id="KW-0378">Hydrolase</keyword>
<evidence type="ECO:0000313" key="4">
    <source>
        <dbReference type="Proteomes" id="UP000186698"/>
    </source>
</evidence>
<dbReference type="PROSITE" id="PS51365">
    <property type="entry name" value="RENAL_DIPEPTIDASE_2"/>
    <property type="match status" value="1"/>
</dbReference>
<dbReference type="PANTHER" id="PTHR10443">
    <property type="entry name" value="MICROSOMAL DIPEPTIDASE"/>
    <property type="match status" value="1"/>
</dbReference>
<dbReference type="PROSITE" id="PS00869">
    <property type="entry name" value="RENAL_DIPEPTIDASE_1"/>
    <property type="match status" value="1"/>
</dbReference>
<comment type="similarity">
    <text evidence="3">Belongs to the metallo-dependent hydrolases superfamily. Peptidase M19 family.</text>
</comment>
<keyword evidence="2 3" id="KW-0336">GPI-anchor</keyword>
<comment type="cofactor">
    <cofactor evidence="3">
        <name>Zn(2+)</name>
        <dbReference type="ChEBI" id="CHEBI:29105"/>
    </cofactor>
</comment>
<dbReference type="InterPro" id="IPR000180">
    <property type="entry name" value="Dipep_AS"/>
</dbReference>
<keyword evidence="2 3" id="KW-0325">Glycoprotein</keyword>
<keyword evidence="2 3" id="KW-0449">Lipoprotein</keyword>
<feature type="signal peptide" evidence="3">
    <location>
        <begin position="1"/>
        <end position="26"/>
    </location>
</feature>
<dbReference type="GO" id="GO:0046872">
    <property type="term" value="F:metal ion binding"/>
    <property type="evidence" value="ECO:0007669"/>
    <property type="project" value="UniProtKB-UniRule"/>
</dbReference>
<comment type="subunit">
    <text evidence="3">Homodimer; disulfide-linked.</text>
</comment>
<dbReference type="OrthoDB" id="445695at2759"/>
<sequence>MAWKASWSQWSIRWILLCILVLLVSSYNDSELHLRTIRLMKQAPLIDGHNDFALQIRRLYQNKLSTINLRILNSTRTNIKKLKDGYVGAQFWSAYVLCSSQDKDAVRLALEQIDVIKRMCNEYDELELVTSSEGIVKTSKLACLIGIEGGHAIDSSLGTLRMFYDLGVRYMSLTHTCNTPWAETSSYGVHSSYQDTKSLTDFGKEVVKEMNRIGMIIDLSHTSFSTSREVLNVSKAPVIFSHSAAFALCKINRNIPDDILKQVKENKGLVMVNFHTEFVACQKTANISTVADHFDYISRVAGFQSVGIGGDYDGVNGYPSGLEDPSKYPSLIQELLRRGWKEKELEGVLRGNFLRVFREVEKVRDEQIYLNPSEEEISDDELNYSCRLDLRSFEPKNLQKSGGQEKGRSMLDLILNVSIIFLPVLLRELRGW</sequence>
<evidence type="ECO:0000256" key="3">
    <source>
        <dbReference type="RuleBase" id="RU341113"/>
    </source>
</evidence>
<dbReference type="CDD" id="cd01301">
    <property type="entry name" value="rDP_like"/>
    <property type="match status" value="1"/>
</dbReference>
<keyword evidence="3" id="KW-0479">Metal-binding</keyword>
<dbReference type="GO" id="GO:0016805">
    <property type="term" value="F:dipeptidase activity"/>
    <property type="evidence" value="ECO:0000318"/>
    <property type="project" value="GO_Central"/>
</dbReference>
<dbReference type="CTD" id="108713984"/>
<protein>
    <recommendedName>
        <fullName evidence="3">Dipeptidase</fullName>
        <ecNumber evidence="3">3.4.13.19</ecNumber>
    </recommendedName>
</protein>
<keyword evidence="3" id="KW-0862">Zinc</keyword>